<keyword evidence="1" id="KW-0812">Transmembrane</keyword>
<dbReference type="AlphaFoldDB" id="A0A165SWB6"/>
<feature type="transmembrane region" description="Helical" evidence="1">
    <location>
        <begin position="30"/>
        <end position="54"/>
    </location>
</feature>
<proteinExistence type="predicted"/>
<keyword evidence="1" id="KW-1133">Transmembrane helix</keyword>
<sequence length="55" mass="6321">MARFLLTACPQSISALFYHFDAFIDIHPNGPANCLSFGFWIYGHALYILALFYVY</sequence>
<evidence type="ECO:0000313" key="3">
    <source>
        <dbReference type="Proteomes" id="UP000076727"/>
    </source>
</evidence>
<organism evidence="2 3">
    <name type="scientific">Daedalea quercina L-15889</name>
    <dbReference type="NCBI Taxonomy" id="1314783"/>
    <lineage>
        <taxon>Eukaryota</taxon>
        <taxon>Fungi</taxon>
        <taxon>Dikarya</taxon>
        <taxon>Basidiomycota</taxon>
        <taxon>Agaricomycotina</taxon>
        <taxon>Agaricomycetes</taxon>
        <taxon>Polyporales</taxon>
        <taxon>Fomitopsis</taxon>
    </lineage>
</organism>
<evidence type="ECO:0000256" key="1">
    <source>
        <dbReference type="SAM" id="Phobius"/>
    </source>
</evidence>
<name>A0A165SWB6_9APHY</name>
<dbReference type="EMBL" id="KV429040">
    <property type="protein sequence ID" value="KZT72583.1"/>
    <property type="molecule type" value="Genomic_DNA"/>
</dbReference>
<keyword evidence="1" id="KW-0472">Membrane</keyword>
<accession>A0A165SWB6</accession>
<reference evidence="2 3" key="1">
    <citation type="journal article" date="2016" name="Mol. Biol. Evol.">
        <title>Comparative Genomics of Early-Diverging Mushroom-Forming Fungi Provides Insights into the Origins of Lignocellulose Decay Capabilities.</title>
        <authorList>
            <person name="Nagy L.G."/>
            <person name="Riley R."/>
            <person name="Tritt A."/>
            <person name="Adam C."/>
            <person name="Daum C."/>
            <person name="Floudas D."/>
            <person name="Sun H."/>
            <person name="Yadav J.S."/>
            <person name="Pangilinan J."/>
            <person name="Larsson K.H."/>
            <person name="Matsuura K."/>
            <person name="Barry K."/>
            <person name="Labutti K."/>
            <person name="Kuo R."/>
            <person name="Ohm R.A."/>
            <person name="Bhattacharya S.S."/>
            <person name="Shirouzu T."/>
            <person name="Yoshinaga Y."/>
            <person name="Martin F.M."/>
            <person name="Grigoriev I.V."/>
            <person name="Hibbett D.S."/>
        </authorList>
    </citation>
    <scope>NUCLEOTIDE SEQUENCE [LARGE SCALE GENOMIC DNA]</scope>
    <source>
        <strain evidence="2 3">L-15889</strain>
    </source>
</reference>
<gene>
    <name evidence="2" type="ORF">DAEQUDRAFT_591462</name>
</gene>
<keyword evidence="3" id="KW-1185">Reference proteome</keyword>
<dbReference type="Proteomes" id="UP000076727">
    <property type="component" value="Unassembled WGS sequence"/>
</dbReference>
<protein>
    <submittedName>
        <fullName evidence="2">Uncharacterized protein</fullName>
    </submittedName>
</protein>
<evidence type="ECO:0000313" key="2">
    <source>
        <dbReference type="EMBL" id="KZT72583.1"/>
    </source>
</evidence>